<proteinExistence type="predicted"/>
<evidence type="ECO:0000256" key="2">
    <source>
        <dbReference type="ARBA" id="ARBA00022692"/>
    </source>
</evidence>
<evidence type="ECO:0000256" key="4">
    <source>
        <dbReference type="ARBA" id="ARBA00023136"/>
    </source>
</evidence>
<dbReference type="OrthoDB" id="117970at2157"/>
<dbReference type="SUPFAM" id="SSF103473">
    <property type="entry name" value="MFS general substrate transporter"/>
    <property type="match status" value="1"/>
</dbReference>
<dbReference type="PANTHER" id="PTHR23508:SF10">
    <property type="entry name" value="CARBOXYLIC ACID TRANSPORTER PROTEIN HOMOLOG"/>
    <property type="match status" value="1"/>
</dbReference>
<dbReference type="Pfam" id="PF00083">
    <property type="entry name" value="Sugar_tr"/>
    <property type="match status" value="1"/>
</dbReference>
<dbReference type="RefSeq" id="WP_012186850.1">
    <property type="nucleotide sequence ID" value="NC_009954.1"/>
</dbReference>
<feature type="transmembrane region" description="Helical" evidence="5">
    <location>
        <begin position="447"/>
        <end position="466"/>
    </location>
</feature>
<name>A8MB02_CALMQ</name>
<evidence type="ECO:0000256" key="3">
    <source>
        <dbReference type="ARBA" id="ARBA00022989"/>
    </source>
</evidence>
<keyword evidence="8" id="KW-1185">Reference proteome</keyword>
<dbReference type="InterPro" id="IPR036259">
    <property type="entry name" value="MFS_trans_sf"/>
</dbReference>
<accession>A8MB02</accession>
<evidence type="ECO:0000313" key="8">
    <source>
        <dbReference type="Proteomes" id="UP000001137"/>
    </source>
</evidence>
<dbReference type="eggNOG" id="arCOG02686">
    <property type="taxonomic scope" value="Archaea"/>
</dbReference>
<dbReference type="PROSITE" id="PS50850">
    <property type="entry name" value="MFS"/>
    <property type="match status" value="1"/>
</dbReference>
<feature type="transmembrane region" description="Helical" evidence="5">
    <location>
        <begin position="418"/>
        <end position="441"/>
    </location>
</feature>
<feature type="transmembrane region" description="Helical" evidence="5">
    <location>
        <begin position="286"/>
        <end position="311"/>
    </location>
</feature>
<reference evidence="7 8" key="1">
    <citation type="submission" date="2007-10" db="EMBL/GenBank/DDBJ databases">
        <title>Complete sequence of Caldivirga maquilingensis IC-167.</title>
        <authorList>
            <consortium name="US DOE Joint Genome Institute"/>
            <person name="Copeland A."/>
            <person name="Lucas S."/>
            <person name="Lapidus A."/>
            <person name="Barry K."/>
            <person name="Glavina del Rio T."/>
            <person name="Dalin E."/>
            <person name="Tice H."/>
            <person name="Pitluck S."/>
            <person name="Saunders E."/>
            <person name="Brettin T."/>
            <person name="Bruce D."/>
            <person name="Detter J.C."/>
            <person name="Han C."/>
            <person name="Schmutz J."/>
            <person name="Larimer F."/>
            <person name="Land M."/>
            <person name="Hauser L."/>
            <person name="Kyrpides N."/>
            <person name="Ivanova N."/>
            <person name="Biddle J.F."/>
            <person name="Zhang Z."/>
            <person name="Fitz-Gibbon S.T."/>
            <person name="Lowe T.M."/>
            <person name="Saltikov C."/>
            <person name="House C.H."/>
            <person name="Richardson P."/>
        </authorList>
    </citation>
    <scope>NUCLEOTIDE SEQUENCE [LARGE SCALE GENOMIC DNA]</scope>
    <source>
        <strain evidence="8">ATCC 700844 / DSM 13496 / JCM 10307 / IC-167</strain>
    </source>
</reference>
<keyword evidence="2 5" id="KW-0812">Transmembrane</keyword>
<dbReference type="STRING" id="397948.Cmaq_1813"/>
<protein>
    <submittedName>
        <fullName evidence="7">Major facilitator superfamily MFS_1</fullName>
    </submittedName>
</protein>
<dbReference type="PANTHER" id="PTHR23508">
    <property type="entry name" value="CARBOXYLIC ACID TRANSPORTER PROTEIN HOMOLOG"/>
    <property type="match status" value="1"/>
</dbReference>
<dbReference type="GO" id="GO:0046943">
    <property type="term" value="F:carboxylic acid transmembrane transporter activity"/>
    <property type="evidence" value="ECO:0007669"/>
    <property type="project" value="TreeGrafter"/>
</dbReference>
<feature type="transmembrane region" description="Helical" evidence="5">
    <location>
        <begin position="74"/>
        <end position="100"/>
    </location>
</feature>
<feature type="domain" description="Major facilitator superfamily (MFS) profile" evidence="6">
    <location>
        <begin position="45"/>
        <end position="469"/>
    </location>
</feature>
<evidence type="ECO:0000256" key="1">
    <source>
        <dbReference type="ARBA" id="ARBA00004141"/>
    </source>
</evidence>
<organism evidence="7 8">
    <name type="scientific">Caldivirga maquilingensis (strain ATCC 700844 / DSM 13496 / JCM 10307 / IC-167)</name>
    <dbReference type="NCBI Taxonomy" id="397948"/>
    <lineage>
        <taxon>Archaea</taxon>
        <taxon>Thermoproteota</taxon>
        <taxon>Thermoprotei</taxon>
        <taxon>Thermoproteales</taxon>
        <taxon>Thermoproteaceae</taxon>
        <taxon>Caldivirga</taxon>
    </lineage>
</organism>
<dbReference type="Proteomes" id="UP000001137">
    <property type="component" value="Chromosome"/>
</dbReference>
<keyword evidence="3 5" id="KW-1133">Transmembrane helix</keyword>
<dbReference type="GO" id="GO:0005886">
    <property type="term" value="C:plasma membrane"/>
    <property type="evidence" value="ECO:0007669"/>
    <property type="project" value="TreeGrafter"/>
</dbReference>
<dbReference type="EMBL" id="CP000852">
    <property type="protein sequence ID" value="ABW02631.1"/>
    <property type="molecule type" value="Genomic_DNA"/>
</dbReference>
<gene>
    <name evidence="7" type="ordered locus">Cmaq_1813</name>
</gene>
<feature type="transmembrane region" description="Helical" evidence="5">
    <location>
        <begin position="204"/>
        <end position="223"/>
    </location>
</feature>
<feature type="transmembrane region" description="Helical" evidence="5">
    <location>
        <begin position="176"/>
        <end position="198"/>
    </location>
</feature>
<evidence type="ECO:0000313" key="7">
    <source>
        <dbReference type="EMBL" id="ABW02631.1"/>
    </source>
</evidence>
<feature type="transmembrane region" description="Helical" evidence="5">
    <location>
        <begin position="317"/>
        <end position="344"/>
    </location>
</feature>
<keyword evidence="4 5" id="KW-0472">Membrane</keyword>
<dbReference type="AlphaFoldDB" id="A8MB02"/>
<sequence>MYINTSRLIANVASQPGYTREDIERGIKRIYQVVLAQSHVTPYFIIGIAIASLFLDAYDFSAFSLATAAFKNTWPWMSSALFGFAIASIQIGATIGALTGGWLNDRIGRRNMLILNMILFVAMAIGAGLAPDPYTFSIFRILLGYALGADIVTGFSYIFEFLEFNKRLVFSGGFDAYWFGSVVFAIVFIVFPLYFALHSLTHPIIWRAIMVIGGIAAFIILLFRSRIPESVLWIAYRGRLATAKRIIKQVYGIDLQDVPDVDLDIHKVRGFRSLFRIFRRSKWKELTSTFIGTFEGGIEFYSFGFYTPYILLVLSKIGSLATLVSTTIINVAGFAAGIATAYLVPRLGTKNLYVIGTLGTGISMLAASFVLPPKIVPLIVFFATTFLVFHVMGPNGVQSYVMINTAYGPSERGTAGGWNYFFSKLAAVVSSFWAPILFSSIGVVNTLHFLATFAFITAVIGAVLGFDARKYRTEEEAIPT</sequence>
<dbReference type="GeneID" id="5709189"/>
<evidence type="ECO:0000259" key="6">
    <source>
        <dbReference type="PROSITE" id="PS50850"/>
    </source>
</evidence>
<feature type="transmembrane region" description="Helical" evidence="5">
    <location>
        <begin position="142"/>
        <end position="164"/>
    </location>
</feature>
<evidence type="ECO:0000256" key="5">
    <source>
        <dbReference type="SAM" id="Phobius"/>
    </source>
</evidence>
<dbReference type="KEGG" id="cma:Cmaq_1813"/>
<feature type="transmembrane region" description="Helical" evidence="5">
    <location>
        <begin position="351"/>
        <end position="369"/>
    </location>
</feature>
<dbReference type="HOGENOM" id="CLU_001265_46_6_2"/>
<dbReference type="InterPro" id="IPR005828">
    <property type="entry name" value="MFS_sugar_transport-like"/>
</dbReference>
<dbReference type="Gene3D" id="1.20.1250.20">
    <property type="entry name" value="MFS general substrate transporter like domains"/>
    <property type="match status" value="1"/>
</dbReference>
<comment type="subcellular location">
    <subcellularLocation>
        <location evidence="1">Membrane</location>
        <topology evidence="1">Multi-pass membrane protein</topology>
    </subcellularLocation>
</comment>
<feature type="transmembrane region" description="Helical" evidence="5">
    <location>
        <begin position="112"/>
        <end position="130"/>
    </location>
</feature>
<dbReference type="InterPro" id="IPR020846">
    <property type="entry name" value="MFS_dom"/>
</dbReference>
<feature type="transmembrane region" description="Helical" evidence="5">
    <location>
        <begin position="30"/>
        <end position="54"/>
    </location>
</feature>
<feature type="transmembrane region" description="Helical" evidence="5">
    <location>
        <begin position="375"/>
        <end position="397"/>
    </location>
</feature>